<dbReference type="InterPro" id="IPR016174">
    <property type="entry name" value="Di-haem_cyt_TM"/>
</dbReference>
<gene>
    <name evidence="8" type="ORF">SAMN05444355_104124</name>
</gene>
<sequence length="193" mass="22665">MENRNYTVAYRIIHWAIAICMMLILFTIFLRSTWMNKNSVADIIRNYLATTDQSLSDDQMISLAKQIRKPMWDWHIYIGYVLVGFFSIRMLLPFLNLMKFSNPLRKGLTIKEKFQYWIYLFFYGCVAISLVTGLIIEFGPKNLKGQMEEIHVLSIYYLLAFIFIHLSGVFVAEFTTNRGLISKIISGKKKDKF</sequence>
<evidence type="ECO:0000256" key="6">
    <source>
        <dbReference type="SAM" id="Phobius"/>
    </source>
</evidence>
<dbReference type="EMBL" id="FOFZ01000004">
    <property type="protein sequence ID" value="SEQ78488.1"/>
    <property type="molecule type" value="Genomic_DNA"/>
</dbReference>
<feature type="transmembrane region" description="Helical" evidence="6">
    <location>
        <begin position="155"/>
        <end position="174"/>
    </location>
</feature>
<dbReference type="PANTHER" id="PTHR30485:SF0">
    <property type="entry name" value="NI_FE-HYDROGENASE 1 B-TYPE CYTOCHROME SUBUNIT-RELATED"/>
    <property type="match status" value="1"/>
</dbReference>
<dbReference type="Gene3D" id="1.20.950.20">
    <property type="entry name" value="Transmembrane di-heme cytochromes, Chain C"/>
    <property type="match status" value="1"/>
</dbReference>
<keyword evidence="2" id="KW-1003">Cell membrane</keyword>
<keyword evidence="5 6" id="KW-0472">Membrane</keyword>
<organism evidence="8 9">
    <name type="scientific">Flavobacterium frigoris</name>
    <dbReference type="NCBI Taxonomy" id="229204"/>
    <lineage>
        <taxon>Bacteria</taxon>
        <taxon>Pseudomonadati</taxon>
        <taxon>Bacteroidota</taxon>
        <taxon>Flavobacteriia</taxon>
        <taxon>Flavobacteriales</taxon>
        <taxon>Flavobacteriaceae</taxon>
        <taxon>Flavobacterium</taxon>
    </lineage>
</organism>
<keyword evidence="9" id="KW-1185">Reference proteome</keyword>
<accession>A0A1H9IVF4</accession>
<dbReference type="GO" id="GO:0022904">
    <property type="term" value="P:respiratory electron transport chain"/>
    <property type="evidence" value="ECO:0007669"/>
    <property type="project" value="InterPro"/>
</dbReference>
<evidence type="ECO:0000313" key="9">
    <source>
        <dbReference type="Proteomes" id="UP000183658"/>
    </source>
</evidence>
<feature type="transmembrane region" description="Helical" evidence="6">
    <location>
        <begin position="74"/>
        <end position="95"/>
    </location>
</feature>
<dbReference type="InterPro" id="IPR011577">
    <property type="entry name" value="Cyt_b561_bac/Ni-Hgenase"/>
</dbReference>
<dbReference type="OrthoDB" id="5615941at2"/>
<evidence type="ECO:0000256" key="1">
    <source>
        <dbReference type="ARBA" id="ARBA00004651"/>
    </source>
</evidence>
<feature type="transmembrane region" description="Helical" evidence="6">
    <location>
        <begin position="116"/>
        <end position="135"/>
    </location>
</feature>
<name>A0A1H9IVF4_FLAFI</name>
<dbReference type="GO" id="GO:0005886">
    <property type="term" value="C:plasma membrane"/>
    <property type="evidence" value="ECO:0007669"/>
    <property type="project" value="UniProtKB-SubCell"/>
</dbReference>
<comment type="subcellular location">
    <subcellularLocation>
        <location evidence="1">Cell membrane</location>
        <topology evidence="1">Multi-pass membrane protein</topology>
    </subcellularLocation>
</comment>
<protein>
    <submittedName>
        <fullName evidence="8">Cytochrome b561</fullName>
    </submittedName>
</protein>
<dbReference type="GO" id="GO:0020037">
    <property type="term" value="F:heme binding"/>
    <property type="evidence" value="ECO:0007669"/>
    <property type="project" value="TreeGrafter"/>
</dbReference>
<dbReference type="Proteomes" id="UP000183658">
    <property type="component" value="Unassembled WGS sequence"/>
</dbReference>
<proteinExistence type="predicted"/>
<evidence type="ECO:0000256" key="5">
    <source>
        <dbReference type="ARBA" id="ARBA00023136"/>
    </source>
</evidence>
<keyword evidence="4 6" id="KW-1133">Transmembrane helix</keyword>
<dbReference type="PANTHER" id="PTHR30485">
    <property type="entry name" value="NI/FE-HYDROGENASE 1 B-TYPE CYTOCHROME SUBUNIT"/>
    <property type="match status" value="1"/>
</dbReference>
<evidence type="ECO:0000256" key="4">
    <source>
        <dbReference type="ARBA" id="ARBA00022989"/>
    </source>
</evidence>
<dbReference type="GO" id="GO:0009055">
    <property type="term" value="F:electron transfer activity"/>
    <property type="evidence" value="ECO:0007669"/>
    <property type="project" value="InterPro"/>
</dbReference>
<reference evidence="9" key="1">
    <citation type="submission" date="2016-10" db="EMBL/GenBank/DDBJ databases">
        <authorList>
            <person name="Varghese N."/>
            <person name="Submissions S."/>
        </authorList>
    </citation>
    <scope>NUCLEOTIDE SEQUENCE [LARGE SCALE GENOMIC DNA]</scope>
    <source>
        <strain evidence="9">DSM 15719</strain>
    </source>
</reference>
<dbReference type="AlphaFoldDB" id="A0A1H9IVF4"/>
<dbReference type="Pfam" id="PF01292">
    <property type="entry name" value="Ni_hydr_CYTB"/>
    <property type="match status" value="1"/>
</dbReference>
<keyword evidence="3 6" id="KW-0812">Transmembrane</keyword>
<evidence type="ECO:0000313" key="8">
    <source>
        <dbReference type="EMBL" id="SEQ78488.1"/>
    </source>
</evidence>
<evidence type="ECO:0000256" key="2">
    <source>
        <dbReference type="ARBA" id="ARBA00022475"/>
    </source>
</evidence>
<dbReference type="InterPro" id="IPR051542">
    <property type="entry name" value="Hydrogenase_cytochrome"/>
</dbReference>
<evidence type="ECO:0000256" key="3">
    <source>
        <dbReference type="ARBA" id="ARBA00022692"/>
    </source>
</evidence>
<dbReference type="RefSeq" id="WP_074722885.1">
    <property type="nucleotide sequence ID" value="NZ_CBCRVS010000019.1"/>
</dbReference>
<dbReference type="SUPFAM" id="SSF81342">
    <property type="entry name" value="Transmembrane di-heme cytochromes"/>
    <property type="match status" value="1"/>
</dbReference>
<feature type="transmembrane region" description="Helical" evidence="6">
    <location>
        <begin position="12"/>
        <end position="30"/>
    </location>
</feature>
<evidence type="ECO:0000259" key="7">
    <source>
        <dbReference type="Pfam" id="PF01292"/>
    </source>
</evidence>
<feature type="domain" description="Cytochrome b561 bacterial/Ni-hydrogenase" evidence="7">
    <location>
        <begin position="6"/>
        <end position="187"/>
    </location>
</feature>